<comment type="caution">
    <text evidence="1">The sequence shown here is derived from an EMBL/GenBank/DDBJ whole genome shotgun (WGS) entry which is preliminary data.</text>
</comment>
<evidence type="ECO:0000313" key="1">
    <source>
        <dbReference type="EMBL" id="VEL06971.1"/>
    </source>
</evidence>
<organism evidence="1 2">
    <name type="scientific">Protopolystoma xenopodis</name>
    <dbReference type="NCBI Taxonomy" id="117903"/>
    <lineage>
        <taxon>Eukaryota</taxon>
        <taxon>Metazoa</taxon>
        <taxon>Spiralia</taxon>
        <taxon>Lophotrochozoa</taxon>
        <taxon>Platyhelminthes</taxon>
        <taxon>Monogenea</taxon>
        <taxon>Polyopisthocotylea</taxon>
        <taxon>Polystomatidea</taxon>
        <taxon>Polystomatidae</taxon>
        <taxon>Protopolystoma</taxon>
    </lineage>
</organism>
<keyword evidence="2" id="KW-1185">Reference proteome</keyword>
<accession>A0A448WAD5</accession>
<sequence>MVIEVYRLPILGSGKRNLKNELGCFLEMGIQKKLKGKQRKYIKTVDMSILPRIGLEAAADTIEMENSRNPEAKGNPILKLAYTT</sequence>
<name>A0A448WAD5_9PLAT</name>
<dbReference type="EMBL" id="CAAALY010000746">
    <property type="protein sequence ID" value="VEL06971.1"/>
    <property type="molecule type" value="Genomic_DNA"/>
</dbReference>
<proteinExistence type="predicted"/>
<protein>
    <submittedName>
        <fullName evidence="1">Uncharacterized protein</fullName>
    </submittedName>
</protein>
<reference evidence="1" key="1">
    <citation type="submission" date="2018-11" db="EMBL/GenBank/DDBJ databases">
        <authorList>
            <consortium name="Pathogen Informatics"/>
        </authorList>
    </citation>
    <scope>NUCLEOTIDE SEQUENCE</scope>
</reference>
<gene>
    <name evidence="1" type="ORF">PXEA_LOCUS411</name>
</gene>
<evidence type="ECO:0000313" key="2">
    <source>
        <dbReference type="Proteomes" id="UP000784294"/>
    </source>
</evidence>
<dbReference type="Proteomes" id="UP000784294">
    <property type="component" value="Unassembled WGS sequence"/>
</dbReference>
<dbReference type="AlphaFoldDB" id="A0A448WAD5"/>